<dbReference type="Proteomes" id="UP000651057">
    <property type="component" value="Unassembled WGS sequence"/>
</dbReference>
<dbReference type="AlphaFoldDB" id="A0A937D9Q9"/>
<gene>
    <name evidence="1" type="ORF">JJQ60_17260</name>
</gene>
<organism evidence="1 2">
    <name type="scientific">Aquimarina mytili</name>
    <dbReference type="NCBI Taxonomy" id="874423"/>
    <lineage>
        <taxon>Bacteria</taxon>
        <taxon>Pseudomonadati</taxon>
        <taxon>Bacteroidota</taxon>
        <taxon>Flavobacteriia</taxon>
        <taxon>Flavobacteriales</taxon>
        <taxon>Flavobacteriaceae</taxon>
        <taxon>Aquimarina</taxon>
    </lineage>
</organism>
<accession>A0A937D9Q9</accession>
<comment type="caution">
    <text evidence="1">The sequence shown here is derived from an EMBL/GenBank/DDBJ whole genome shotgun (WGS) entry which is preliminary data.</text>
</comment>
<protein>
    <submittedName>
        <fullName evidence="1">Uncharacterized protein</fullName>
    </submittedName>
</protein>
<dbReference type="EMBL" id="JAERQJ010000008">
    <property type="protein sequence ID" value="MBL0685285.1"/>
    <property type="molecule type" value="Genomic_DNA"/>
</dbReference>
<evidence type="ECO:0000313" key="2">
    <source>
        <dbReference type="Proteomes" id="UP000651057"/>
    </source>
</evidence>
<sequence length="163" mass="19603">MNIEKILESPWYTIKMDLERIKDILKEVPRKPGLYNILTSTPKEVLEEIHLRKDPKHYNISNKIKNTNKLPENLRIRQKENDEYVVYSGHSYCLRQRASEHFKGSKGTACLAIYQLEELKDYEWTFQYLDLSKIHNYEDSKLFRVCLEQFYRTKIGWPILCDQ</sequence>
<dbReference type="RefSeq" id="WP_201923251.1">
    <property type="nucleotide sequence ID" value="NZ_BAABAX010000002.1"/>
</dbReference>
<name>A0A937D9Q9_9FLAO</name>
<proteinExistence type="predicted"/>
<reference evidence="1" key="1">
    <citation type="submission" date="2021-01" db="EMBL/GenBank/DDBJ databases">
        <authorList>
            <person name="Zhong Y.L."/>
        </authorList>
    </citation>
    <scope>NUCLEOTIDE SEQUENCE</scope>
    <source>
        <strain evidence="1">KCTC 23302</strain>
    </source>
</reference>
<keyword evidence="2" id="KW-1185">Reference proteome</keyword>
<evidence type="ECO:0000313" key="1">
    <source>
        <dbReference type="EMBL" id="MBL0685285.1"/>
    </source>
</evidence>